<dbReference type="RefSeq" id="WP_380046747.1">
    <property type="nucleotide sequence ID" value="NZ_JBHLTC010000014.1"/>
</dbReference>
<accession>A0ABV6QJS6</accession>
<name>A0ABV6QJS6_9ACTN</name>
<dbReference type="Proteomes" id="UP001589890">
    <property type="component" value="Unassembled WGS sequence"/>
</dbReference>
<evidence type="ECO:0000256" key="1">
    <source>
        <dbReference type="SAM" id="SignalP"/>
    </source>
</evidence>
<evidence type="ECO:0000313" key="3">
    <source>
        <dbReference type="Proteomes" id="UP001589890"/>
    </source>
</evidence>
<keyword evidence="1" id="KW-0732">Signal</keyword>
<dbReference type="EMBL" id="JBHLTC010000014">
    <property type="protein sequence ID" value="MFC0624900.1"/>
    <property type="molecule type" value="Genomic_DNA"/>
</dbReference>
<dbReference type="Gene3D" id="2.60.40.4070">
    <property type="match status" value="1"/>
</dbReference>
<feature type="signal peptide" evidence="1">
    <location>
        <begin position="1"/>
        <end position="27"/>
    </location>
</feature>
<sequence length="756" mass="79434">MSWRISAASLAAFSLLSFGAAAPGAQAVTQAGTPTAQDLAPAADPAGTVPLGTTTVPSRLKVIAGTDAGILYSTDSAIGGDAKYWLKATDGVPVPLAFTELSEYAKMAGRTVFVDNVLTAATISYANWNGPKRTCPYPANRYDLRYVPGGVLFIANNTVKKLVMADTGCTTVSVFTPAAGTTAHQIAGGDEQGFVLDTLTAGKYTLSYYRYDDLAHPVTLRRPAGFIPRYTQGSTPNVQAGALLASNGLDEVRIPLDGGPVTTLPDGQWSAMTKTVVASTYPGLGLRTVPVAGGAVQTKAGVADGVASDGTYIYSLNGPGEAPGIYRRTSATSAATLVVPLPTQKYPTAQWGIDVQAGRISYTNGRRTPEASYDPWDVKTRTTSIAGGKLAVGAEQNVQTGVGFAALSGSAGWLAFGGNRVRDHAGKVGQLGIGSPEYGELEPPYLFSGNRSLISDRIYLSPSSSAARRIVDLRTRKDIAAPSGGPTDLFGNYVAYSKADGTVRVRDLVRNVEGLHRPAGSMIGAVALHGKWIAWVTRCPSETPCAQTLTIRDTAAKTQLNYATRGTKMLKLSGGYLAFDAVPASARELRTIKLGTTAQTVIGSLPADPTEGYSWMVDGELANHFDLDDETLAWTDKDHLGKAVQLGAFIDAPVYLGNVIAPASMSTSWPMKLPVSKALPTCQVTIYYGSTKVRILNCANTDGMAKVTWDGKSGSGGKLVKGKYTYRVTGQDADKYNLRNYNGTLTVVGGSITKTA</sequence>
<protein>
    <recommendedName>
        <fullName evidence="4">FlgD Ig-like domain-containing protein</fullName>
    </recommendedName>
</protein>
<feature type="chain" id="PRO_5047499211" description="FlgD Ig-like domain-containing protein" evidence="1">
    <location>
        <begin position="28"/>
        <end position="756"/>
    </location>
</feature>
<reference evidence="2 3" key="1">
    <citation type="submission" date="2024-09" db="EMBL/GenBank/DDBJ databases">
        <authorList>
            <person name="Sun Q."/>
            <person name="Mori K."/>
        </authorList>
    </citation>
    <scope>NUCLEOTIDE SEQUENCE [LARGE SCALE GENOMIC DNA]</scope>
    <source>
        <strain evidence="2 3">CGMCC 1.15906</strain>
    </source>
</reference>
<proteinExistence type="predicted"/>
<evidence type="ECO:0008006" key="4">
    <source>
        <dbReference type="Google" id="ProtNLM"/>
    </source>
</evidence>
<evidence type="ECO:0000313" key="2">
    <source>
        <dbReference type="EMBL" id="MFC0624900.1"/>
    </source>
</evidence>
<comment type="caution">
    <text evidence="2">The sequence shown here is derived from an EMBL/GenBank/DDBJ whole genome shotgun (WGS) entry which is preliminary data.</text>
</comment>
<gene>
    <name evidence="2" type="ORF">ACFFGN_12555</name>
</gene>
<keyword evidence="3" id="KW-1185">Reference proteome</keyword>
<organism evidence="2 3">
    <name type="scientific">Kribbella deserti</name>
    <dbReference type="NCBI Taxonomy" id="1926257"/>
    <lineage>
        <taxon>Bacteria</taxon>
        <taxon>Bacillati</taxon>
        <taxon>Actinomycetota</taxon>
        <taxon>Actinomycetes</taxon>
        <taxon>Propionibacteriales</taxon>
        <taxon>Kribbellaceae</taxon>
        <taxon>Kribbella</taxon>
    </lineage>
</organism>